<gene>
    <name evidence="2" type="ORF">RM532_13485</name>
</gene>
<evidence type="ECO:0008006" key="4">
    <source>
        <dbReference type="Google" id="ProtNLM"/>
    </source>
</evidence>
<evidence type="ECO:0000256" key="1">
    <source>
        <dbReference type="SAM" id="Phobius"/>
    </source>
</evidence>
<keyword evidence="1" id="KW-0472">Membrane</keyword>
<feature type="transmembrane region" description="Helical" evidence="1">
    <location>
        <begin position="280"/>
        <end position="302"/>
    </location>
</feature>
<keyword evidence="1" id="KW-1133">Transmembrane helix</keyword>
<feature type="transmembrane region" description="Helical" evidence="1">
    <location>
        <begin position="189"/>
        <end position="207"/>
    </location>
</feature>
<keyword evidence="3" id="KW-1185">Reference proteome</keyword>
<feature type="transmembrane region" description="Helical" evidence="1">
    <location>
        <begin position="126"/>
        <end position="149"/>
    </location>
</feature>
<feature type="transmembrane region" description="Helical" evidence="1">
    <location>
        <begin position="346"/>
        <end position="366"/>
    </location>
</feature>
<protein>
    <recommendedName>
        <fullName evidence="4">Zinc transporter ZupT</fullName>
    </recommendedName>
</protein>
<dbReference type="EMBL" id="JAVRIB010000015">
    <property type="protein sequence ID" value="MDT0635962.1"/>
    <property type="molecule type" value="Genomic_DNA"/>
</dbReference>
<name>A0ABU3C363_9GAMM</name>
<feature type="transmembrane region" description="Helical" evidence="1">
    <location>
        <begin position="156"/>
        <end position="177"/>
    </location>
</feature>
<organism evidence="2 3">
    <name type="scientific">Spectribacter hydrogenoxidans</name>
    <dbReference type="NCBI Taxonomy" id="3075608"/>
    <lineage>
        <taxon>Bacteria</taxon>
        <taxon>Pseudomonadati</taxon>
        <taxon>Pseudomonadota</taxon>
        <taxon>Gammaproteobacteria</taxon>
        <taxon>Salinisphaerales</taxon>
        <taxon>Salinisphaeraceae</taxon>
        <taxon>Spectribacter</taxon>
    </lineage>
</organism>
<evidence type="ECO:0000313" key="3">
    <source>
        <dbReference type="Proteomes" id="UP001251857"/>
    </source>
</evidence>
<accession>A0ABU3C363</accession>
<sequence>MLAVTIFALFKGDWLVELGGAPAPFEDVVVERVVLDEQGIALKYRVDSPDPVTIAQVQVDGAYWQFTQQPEGPLSRGEAAWIRIPYMWVAGDAHHLTLVSSTGATFEHSIDVAQATPQPTLAKFGAWTWVGLYVGLFPVALGMLCYPALRRSARGVIDFALAVTLGLLAFLFVDTLLEALEQAERAASLFQGPMLVLLGAAAAFFGLRAVSRGGADGVSLAWRIALGIGLHNLGEGLAIGSAVAAGEIALGTFLVLGFTLHNVTEGIGIAAPLTESQPRLPTWAGLAALAGLPAVAGCWIGAYAFSPQFAALCLALGAGAILQVLIDVGLYLHGRTASAQGLTGQPLLAGGLLTGMALMFATALLVSG</sequence>
<reference evidence="2 3" key="1">
    <citation type="submission" date="2023-09" db="EMBL/GenBank/DDBJ databases">
        <authorList>
            <person name="Rey-Velasco X."/>
        </authorList>
    </citation>
    <scope>NUCLEOTIDE SEQUENCE [LARGE SCALE GENOMIC DNA]</scope>
    <source>
        <strain evidence="2 3">W335</strain>
    </source>
</reference>
<evidence type="ECO:0000313" key="2">
    <source>
        <dbReference type="EMBL" id="MDT0635962.1"/>
    </source>
</evidence>
<feature type="transmembrane region" description="Helical" evidence="1">
    <location>
        <begin position="237"/>
        <end position="260"/>
    </location>
</feature>
<keyword evidence="1" id="KW-0812">Transmembrane</keyword>
<proteinExistence type="predicted"/>
<comment type="caution">
    <text evidence="2">The sequence shown here is derived from an EMBL/GenBank/DDBJ whole genome shotgun (WGS) entry which is preliminary data.</text>
</comment>
<feature type="transmembrane region" description="Helical" evidence="1">
    <location>
        <begin position="309"/>
        <end position="326"/>
    </location>
</feature>
<dbReference type="Proteomes" id="UP001251857">
    <property type="component" value="Unassembled WGS sequence"/>
</dbReference>